<gene>
    <name evidence="3" type="ORF">GGQ22_14780</name>
</gene>
<dbReference type="CDD" id="cd06577">
    <property type="entry name" value="PASTA_pknB"/>
    <property type="match status" value="1"/>
</dbReference>
<dbReference type="SMART" id="SM00740">
    <property type="entry name" value="PASTA"/>
    <property type="match status" value="1"/>
</dbReference>
<dbReference type="EMBL" id="WLCI01000015">
    <property type="protein sequence ID" value="MTB96339.1"/>
    <property type="molecule type" value="Genomic_DNA"/>
</dbReference>
<keyword evidence="4" id="KW-1185">Reference proteome</keyword>
<proteinExistence type="predicted"/>
<dbReference type="RefSeq" id="WP_154616095.1">
    <property type="nucleotide sequence ID" value="NZ_CP053660.1"/>
</dbReference>
<feature type="region of interest" description="Disordered" evidence="1">
    <location>
        <begin position="22"/>
        <end position="45"/>
    </location>
</feature>
<dbReference type="PROSITE" id="PS51257">
    <property type="entry name" value="PROKAR_LIPOPROTEIN"/>
    <property type="match status" value="1"/>
</dbReference>
<name>A0A6I3JE36_9ACTN</name>
<reference evidence="3 4" key="1">
    <citation type="submission" date="2019-10" db="EMBL/GenBank/DDBJ databases">
        <title>Nocardioides novel species isolated from the excrement of Marmot.</title>
        <authorList>
            <person name="Zhang G."/>
        </authorList>
    </citation>
    <scope>NUCLEOTIDE SEQUENCE [LARGE SCALE GENOMIC DNA]</scope>
    <source>
        <strain evidence="4">zg-579</strain>
    </source>
</reference>
<dbReference type="Gene3D" id="3.30.10.20">
    <property type="match status" value="1"/>
</dbReference>
<protein>
    <submittedName>
        <fullName evidence="3">PASTA domain-containing protein</fullName>
    </submittedName>
</protein>
<dbReference type="Pfam" id="PF03793">
    <property type="entry name" value="PASTA"/>
    <property type="match status" value="1"/>
</dbReference>
<organism evidence="3 4">
    <name type="scientific">Nocardioides marmotae</name>
    <dbReference type="NCBI Taxonomy" id="2663857"/>
    <lineage>
        <taxon>Bacteria</taxon>
        <taxon>Bacillati</taxon>
        <taxon>Actinomycetota</taxon>
        <taxon>Actinomycetes</taxon>
        <taxon>Propionibacteriales</taxon>
        <taxon>Nocardioidaceae</taxon>
        <taxon>Nocardioides</taxon>
    </lineage>
</organism>
<dbReference type="AlphaFoldDB" id="A0A6I3JE36"/>
<accession>A0A6I3JE36</accession>
<evidence type="ECO:0000313" key="3">
    <source>
        <dbReference type="EMBL" id="MTB96339.1"/>
    </source>
</evidence>
<dbReference type="PROSITE" id="PS51178">
    <property type="entry name" value="PASTA"/>
    <property type="match status" value="1"/>
</dbReference>
<feature type="compositionally biased region" description="Low complexity" evidence="1">
    <location>
        <begin position="24"/>
        <end position="35"/>
    </location>
</feature>
<dbReference type="Proteomes" id="UP000433406">
    <property type="component" value="Unassembled WGS sequence"/>
</dbReference>
<dbReference type="InterPro" id="IPR005543">
    <property type="entry name" value="PASTA_dom"/>
</dbReference>
<feature type="domain" description="PASTA" evidence="2">
    <location>
        <begin position="44"/>
        <end position="111"/>
    </location>
</feature>
<evidence type="ECO:0000256" key="1">
    <source>
        <dbReference type="SAM" id="MobiDB-lite"/>
    </source>
</evidence>
<comment type="caution">
    <text evidence="3">The sequence shown here is derived from an EMBL/GenBank/DDBJ whole genome shotgun (WGS) entry which is preliminary data.</text>
</comment>
<evidence type="ECO:0000259" key="2">
    <source>
        <dbReference type="PROSITE" id="PS51178"/>
    </source>
</evidence>
<evidence type="ECO:0000313" key="4">
    <source>
        <dbReference type="Proteomes" id="UP000433406"/>
    </source>
</evidence>
<feature type="region of interest" description="Disordered" evidence="1">
    <location>
        <begin position="202"/>
        <end position="227"/>
    </location>
</feature>
<sequence>MRTLPAGLALLLLLAGCGDGPRSGAEAAPGAGEEPTSSSPTASAEREMLVPDVVAMPVAAAQAALERAGLTARRVEGAGSACVPAGEVVGQRPAAGRSVPIGSRVTVEVSSGGSGVCGLGLPPAPAELDRVARLFLRFARGEGPPPVDTPVDLYLGGRFVETVPTTDTLDRAAWEVCPEGGSYAGATCPFSVFEPLAGSPRVAVTSRDPQHPCAHPSPLPGAAEGRSVTLQPDEALACPSWFAVQLLVNDVGQVTAVNLVHSEP</sequence>